<dbReference type="EMBL" id="SRLO01000230">
    <property type="protein sequence ID" value="TNN65742.1"/>
    <property type="molecule type" value="Genomic_DNA"/>
</dbReference>
<gene>
    <name evidence="2" type="ORF">EYF80_024035</name>
</gene>
<evidence type="ECO:0000313" key="3">
    <source>
        <dbReference type="Proteomes" id="UP000314294"/>
    </source>
</evidence>
<keyword evidence="3" id="KW-1185">Reference proteome</keyword>
<feature type="region of interest" description="Disordered" evidence="1">
    <location>
        <begin position="33"/>
        <end position="91"/>
    </location>
</feature>
<accession>A0A4Z2HLS2</accession>
<evidence type="ECO:0000313" key="2">
    <source>
        <dbReference type="EMBL" id="TNN65742.1"/>
    </source>
</evidence>
<evidence type="ECO:0000256" key="1">
    <source>
        <dbReference type="SAM" id="MobiDB-lite"/>
    </source>
</evidence>
<comment type="caution">
    <text evidence="2">The sequence shown here is derived from an EMBL/GenBank/DDBJ whole genome shotgun (WGS) entry which is preliminary data.</text>
</comment>
<dbReference type="AlphaFoldDB" id="A0A4Z2HLS2"/>
<reference evidence="2 3" key="1">
    <citation type="submission" date="2019-03" db="EMBL/GenBank/DDBJ databases">
        <title>First draft genome of Liparis tanakae, snailfish: a comprehensive survey of snailfish specific genes.</title>
        <authorList>
            <person name="Kim W."/>
            <person name="Song I."/>
            <person name="Jeong J.-H."/>
            <person name="Kim D."/>
            <person name="Kim S."/>
            <person name="Ryu S."/>
            <person name="Song J.Y."/>
            <person name="Lee S.K."/>
        </authorList>
    </citation>
    <scope>NUCLEOTIDE SEQUENCE [LARGE SCALE GENOMIC DNA]</scope>
    <source>
        <tissue evidence="2">Muscle</tissue>
    </source>
</reference>
<sequence>MDPNEQDPIDPEQHLAVCLRQCRGIETRLGIMKPGTSAKGRIAGGKGATGEPEPGHSGAECPTLLPSNERFPKGSGDLVKTHDPSVSTGTA</sequence>
<name>A0A4Z2HLS2_9TELE</name>
<dbReference type="Proteomes" id="UP000314294">
    <property type="component" value="Unassembled WGS sequence"/>
</dbReference>
<protein>
    <submittedName>
        <fullName evidence="2">Uncharacterized protein</fullName>
    </submittedName>
</protein>
<organism evidence="2 3">
    <name type="scientific">Liparis tanakae</name>
    <name type="common">Tanaka's snailfish</name>
    <dbReference type="NCBI Taxonomy" id="230148"/>
    <lineage>
        <taxon>Eukaryota</taxon>
        <taxon>Metazoa</taxon>
        <taxon>Chordata</taxon>
        <taxon>Craniata</taxon>
        <taxon>Vertebrata</taxon>
        <taxon>Euteleostomi</taxon>
        <taxon>Actinopterygii</taxon>
        <taxon>Neopterygii</taxon>
        <taxon>Teleostei</taxon>
        <taxon>Neoteleostei</taxon>
        <taxon>Acanthomorphata</taxon>
        <taxon>Eupercaria</taxon>
        <taxon>Perciformes</taxon>
        <taxon>Cottioidei</taxon>
        <taxon>Cottales</taxon>
        <taxon>Liparidae</taxon>
        <taxon>Liparis</taxon>
    </lineage>
</organism>
<proteinExistence type="predicted"/>